<dbReference type="SUPFAM" id="SSF118203">
    <property type="entry name" value="Vacuolar ATP synthase subunit C"/>
    <property type="match status" value="1"/>
</dbReference>
<evidence type="ECO:0000256" key="2">
    <source>
        <dbReference type="ARBA" id="ARBA00022448"/>
    </source>
</evidence>
<evidence type="ECO:0000313" key="7">
    <source>
        <dbReference type="Proteomes" id="UP001419268"/>
    </source>
</evidence>
<dbReference type="InterPro" id="IPR036132">
    <property type="entry name" value="Vac_ATP_synth_c_sf"/>
</dbReference>
<keyword evidence="2 5" id="KW-0813">Transport</keyword>
<evidence type="ECO:0000256" key="3">
    <source>
        <dbReference type="ARBA" id="ARBA00022781"/>
    </source>
</evidence>
<dbReference type="GO" id="GO:0046961">
    <property type="term" value="F:proton-transporting ATPase activity, rotational mechanism"/>
    <property type="evidence" value="ECO:0007669"/>
    <property type="project" value="InterPro"/>
</dbReference>
<evidence type="ECO:0000313" key="6">
    <source>
        <dbReference type="EMBL" id="KAK9120185.1"/>
    </source>
</evidence>
<comment type="function">
    <text evidence="5">Subunit of the V1 complex of vacuolar(H+)-ATPase (V-ATPase), a multisubunit enzyme composed of a peripheral complex (V1) that hydrolyzes ATP and a membrane integral complex (V0) that translocates protons. V-ATPase is responsible for acidifying and maintaining the pH of intracellular compartments and in some cell types, is targeted to the plasma membrane, where it is responsible for acidifying the extracellular environment. Subunit C is necessary for the assembly of the catalytic sector of the enzyme and is likely to have a specific function in its catalytic activity.</text>
</comment>
<dbReference type="AlphaFoldDB" id="A0AAP0IRQ5"/>
<dbReference type="Pfam" id="PF03223">
    <property type="entry name" value="V-ATPase_C"/>
    <property type="match status" value="1"/>
</dbReference>
<evidence type="ECO:0000256" key="1">
    <source>
        <dbReference type="ARBA" id="ARBA00006138"/>
    </source>
</evidence>
<dbReference type="InterPro" id="IPR004907">
    <property type="entry name" value="ATPase_V1-cplx_csu"/>
</dbReference>
<evidence type="ECO:0000256" key="4">
    <source>
        <dbReference type="ARBA" id="ARBA00023065"/>
    </source>
</evidence>
<reference evidence="6 7" key="1">
    <citation type="submission" date="2024-01" db="EMBL/GenBank/DDBJ databases">
        <title>Genome assemblies of Stephania.</title>
        <authorList>
            <person name="Yang L."/>
        </authorList>
    </citation>
    <scope>NUCLEOTIDE SEQUENCE [LARGE SCALE GENOMIC DNA]</scope>
    <source>
        <strain evidence="6">JXDWG</strain>
        <tissue evidence="6">Leaf</tissue>
    </source>
</reference>
<dbReference type="GO" id="GO:0000221">
    <property type="term" value="C:vacuolar proton-transporting V-type ATPase, V1 domain"/>
    <property type="evidence" value="ECO:0007669"/>
    <property type="project" value="TreeGrafter"/>
</dbReference>
<accession>A0AAP0IRQ5</accession>
<protein>
    <recommendedName>
        <fullName evidence="5">V-type proton ATPase subunit C</fullName>
    </recommendedName>
</protein>
<dbReference type="PANTHER" id="PTHR10137:SF0">
    <property type="entry name" value="V-TYPE PROTON ATPASE SUBUNIT C"/>
    <property type="match status" value="1"/>
</dbReference>
<organism evidence="6 7">
    <name type="scientific">Stephania cephalantha</name>
    <dbReference type="NCBI Taxonomy" id="152367"/>
    <lineage>
        <taxon>Eukaryota</taxon>
        <taxon>Viridiplantae</taxon>
        <taxon>Streptophyta</taxon>
        <taxon>Embryophyta</taxon>
        <taxon>Tracheophyta</taxon>
        <taxon>Spermatophyta</taxon>
        <taxon>Magnoliopsida</taxon>
        <taxon>Ranunculales</taxon>
        <taxon>Menispermaceae</taxon>
        <taxon>Menispermoideae</taxon>
        <taxon>Cissampelideae</taxon>
        <taxon>Stephania</taxon>
    </lineage>
</organism>
<dbReference type="Proteomes" id="UP001419268">
    <property type="component" value="Unassembled WGS sequence"/>
</dbReference>
<name>A0AAP0IRQ5_9MAGN</name>
<comment type="subunit">
    <text evidence="5">V-ATPase is a heteromultimeric enzyme composed of a peripheral catalytic V1 complex (components A to H) attached to an integral membrane V0 proton pore complex.</text>
</comment>
<keyword evidence="3 5" id="KW-0375">Hydrogen ion transport</keyword>
<dbReference type="EMBL" id="JBBNAG010000007">
    <property type="protein sequence ID" value="KAK9120185.1"/>
    <property type="molecule type" value="Genomic_DNA"/>
</dbReference>
<dbReference type="PANTHER" id="PTHR10137">
    <property type="entry name" value="V-TYPE PROTON ATPASE SUBUNIT C"/>
    <property type="match status" value="1"/>
</dbReference>
<sequence length="101" mass="11422">MLTTYVIHDFEHCPEVQESQKELEKLMQDQGSLKTVVLQWCYNSYGEVLSSCMHFCAVRVFVESIPHSCAFWKSEDEIGAMAGLGGEVDAHPYISFTINIS</sequence>
<gene>
    <name evidence="6" type="ORF">Scep_018278</name>
</gene>
<evidence type="ECO:0000256" key="5">
    <source>
        <dbReference type="RuleBase" id="RU364010"/>
    </source>
</evidence>
<keyword evidence="7" id="KW-1185">Reference proteome</keyword>
<dbReference type="Gene3D" id="1.20.1460.10">
    <property type="entry name" value="subunit c (vma5p) of the yeast v-atpase, domain 2"/>
    <property type="match status" value="1"/>
</dbReference>
<keyword evidence="4 5" id="KW-0406">Ion transport</keyword>
<proteinExistence type="inferred from homology"/>
<comment type="similarity">
    <text evidence="1 5">Belongs to the V-ATPase C subunit family.</text>
</comment>
<comment type="caution">
    <text evidence="6">The sequence shown here is derived from an EMBL/GenBank/DDBJ whole genome shotgun (WGS) entry which is preliminary data.</text>
</comment>